<keyword evidence="1" id="KW-0812">Transmembrane</keyword>
<name>A0A380KYF6_9STRE</name>
<accession>A0A380KYF6</accession>
<keyword evidence="1" id="KW-0472">Membrane</keyword>
<gene>
    <name evidence="2" type="ORF">NCTC13765_01544</name>
</gene>
<evidence type="ECO:0000313" key="3">
    <source>
        <dbReference type="Proteomes" id="UP000254634"/>
    </source>
</evidence>
<dbReference type="Proteomes" id="UP000254634">
    <property type="component" value="Unassembled WGS sequence"/>
</dbReference>
<dbReference type="EMBL" id="UHFR01000005">
    <property type="protein sequence ID" value="SUN77022.1"/>
    <property type="molecule type" value="Genomic_DNA"/>
</dbReference>
<dbReference type="OrthoDB" id="2235925at2"/>
<keyword evidence="3" id="KW-1185">Reference proteome</keyword>
<reference evidence="2" key="1">
    <citation type="submission" date="2018-06" db="EMBL/GenBank/DDBJ databases">
        <authorList>
            <consortium name="Pathogen Informatics"/>
            <person name="Doyle S."/>
        </authorList>
    </citation>
    <scope>NUCLEOTIDE SEQUENCE [LARGE SCALE GENOMIC DNA]</scope>
    <source>
        <strain evidence="2">NCTC13765</strain>
    </source>
</reference>
<sequence>MKKNILLALIQGIVIFIIAGVLCMGIKGDFFYQYLAPIFGLLAALLRFISASIFSVLSLIHDKNSSK</sequence>
<dbReference type="RefSeq" id="WP_018371847.1">
    <property type="nucleotide sequence ID" value="NZ_UHFR01000005.1"/>
</dbReference>
<organism evidence="2 3">
    <name type="scientific">Streptococcus massiliensis</name>
    <dbReference type="NCBI Taxonomy" id="313439"/>
    <lineage>
        <taxon>Bacteria</taxon>
        <taxon>Bacillati</taxon>
        <taxon>Bacillota</taxon>
        <taxon>Bacilli</taxon>
        <taxon>Lactobacillales</taxon>
        <taxon>Streptococcaceae</taxon>
        <taxon>Streptococcus</taxon>
    </lineage>
</organism>
<feature type="transmembrane region" description="Helical" evidence="1">
    <location>
        <begin position="34"/>
        <end position="60"/>
    </location>
</feature>
<keyword evidence="1" id="KW-1133">Transmembrane helix</keyword>
<protein>
    <submittedName>
        <fullName evidence="2">Excreted peptide</fullName>
    </submittedName>
</protein>
<evidence type="ECO:0000313" key="2">
    <source>
        <dbReference type="EMBL" id="SUN77022.1"/>
    </source>
</evidence>
<proteinExistence type="predicted"/>
<feature type="transmembrane region" description="Helical" evidence="1">
    <location>
        <begin position="7"/>
        <end position="28"/>
    </location>
</feature>
<dbReference type="AlphaFoldDB" id="A0A380KYF6"/>
<dbReference type="STRING" id="1123307.GCA_000380065_01147"/>
<evidence type="ECO:0000256" key="1">
    <source>
        <dbReference type="SAM" id="Phobius"/>
    </source>
</evidence>